<dbReference type="Proteomes" id="UP000298471">
    <property type="component" value="Unassembled WGS sequence"/>
</dbReference>
<name>A0A4Z0QJN7_9BACT</name>
<organism evidence="2 3">
    <name type="scientific">Hymenobacter metallicola</name>
    <dbReference type="NCBI Taxonomy" id="2563114"/>
    <lineage>
        <taxon>Bacteria</taxon>
        <taxon>Pseudomonadati</taxon>
        <taxon>Bacteroidota</taxon>
        <taxon>Cytophagia</taxon>
        <taxon>Cytophagales</taxon>
        <taxon>Hymenobacteraceae</taxon>
        <taxon>Hymenobacter</taxon>
    </lineage>
</organism>
<reference evidence="2 3" key="1">
    <citation type="submission" date="2019-04" db="EMBL/GenBank/DDBJ databases">
        <authorList>
            <person name="Feng G."/>
            <person name="Zhang J."/>
            <person name="Zhu H."/>
        </authorList>
    </citation>
    <scope>NUCLEOTIDE SEQUENCE [LARGE SCALE GENOMIC DNA]</scope>
    <source>
        <strain evidence="2 3">9PBR-1</strain>
    </source>
</reference>
<keyword evidence="3" id="KW-1185">Reference proteome</keyword>
<dbReference type="InterPro" id="IPR046863">
    <property type="entry name" value="MbnP-like_dom"/>
</dbReference>
<dbReference type="OrthoDB" id="1422031at2"/>
<protein>
    <recommendedName>
        <fullName evidence="1">Copper-binding protein MbnP-like domain-containing protein</fullName>
    </recommendedName>
</protein>
<dbReference type="EMBL" id="SRMB01000001">
    <property type="protein sequence ID" value="TGE29493.1"/>
    <property type="molecule type" value="Genomic_DNA"/>
</dbReference>
<dbReference type="Pfam" id="PF20243">
    <property type="entry name" value="MbnP"/>
    <property type="match status" value="1"/>
</dbReference>
<comment type="caution">
    <text evidence="2">The sequence shown here is derived from an EMBL/GenBank/DDBJ whole genome shotgun (WGS) entry which is preliminary data.</text>
</comment>
<sequence length="247" mass="26444">MAISLTSCEKESSEPTPTVATTGEVDIELDHVVGANALVLNAATPNYTTPSGDHFSVTTFRYYISNIKLTKEDGTTYVQPNSYYLVDAAKADSKLLALKDIPTGDYTSLTFTIGVDSARNMSGVQQGALAPSDMFWSWDTGYIFMKLEGKSPEAGSGAFLFHVGGFKKPNNAIRTVSPALPAATKILVRADHSPEVHVKVDVLKILTGPTTVRFADFPGAHMPGASAVKLADNYAAGMFRIDHVHAN</sequence>
<evidence type="ECO:0000313" key="3">
    <source>
        <dbReference type="Proteomes" id="UP000298471"/>
    </source>
</evidence>
<dbReference type="AlphaFoldDB" id="A0A4Z0QJN7"/>
<proteinExistence type="predicted"/>
<accession>A0A4Z0QJN7</accession>
<evidence type="ECO:0000259" key="1">
    <source>
        <dbReference type="Pfam" id="PF20243"/>
    </source>
</evidence>
<gene>
    <name evidence="2" type="ORF">E5K02_08575</name>
</gene>
<evidence type="ECO:0000313" key="2">
    <source>
        <dbReference type="EMBL" id="TGE29493.1"/>
    </source>
</evidence>
<feature type="domain" description="Copper-binding protein MbnP-like" evidence="1">
    <location>
        <begin position="22"/>
        <end position="218"/>
    </location>
</feature>